<reference evidence="2" key="1">
    <citation type="submission" date="2016-10" db="EMBL/GenBank/DDBJ databases">
        <authorList>
            <person name="Varghese N."/>
            <person name="Submissions S."/>
        </authorList>
    </citation>
    <scope>NUCLEOTIDE SEQUENCE [LARGE SCALE GENOMIC DNA]</scope>
    <source>
        <strain evidence="2">DSM 28453</strain>
    </source>
</reference>
<accession>A0A1I4AZA0</accession>
<dbReference type="AlphaFoldDB" id="A0A1I4AZA0"/>
<dbReference type="Pfam" id="PF07310">
    <property type="entry name" value="PAS_5"/>
    <property type="match status" value="1"/>
</dbReference>
<dbReference type="EMBL" id="FOSZ01000001">
    <property type="protein sequence ID" value="SFK61845.1"/>
    <property type="molecule type" value="Genomic_DNA"/>
</dbReference>
<dbReference type="Proteomes" id="UP000198851">
    <property type="component" value="Unassembled WGS sequence"/>
</dbReference>
<evidence type="ECO:0000313" key="2">
    <source>
        <dbReference type="Proteomes" id="UP000198851"/>
    </source>
</evidence>
<dbReference type="STRING" id="1280847.SAMN04488036_101701"/>
<keyword evidence="2" id="KW-1185">Reference proteome</keyword>
<proteinExistence type="predicted"/>
<dbReference type="RefSeq" id="WP_170846665.1">
    <property type="nucleotide sequence ID" value="NZ_FOSZ01000001.1"/>
</dbReference>
<dbReference type="InterPro" id="IPR009922">
    <property type="entry name" value="DUF1457"/>
</dbReference>
<organism evidence="1 2">
    <name type="scientific">Shimia haliotis</name>
    <dbReference type="NCBI Taxonomy" id="1280847"/>
    <lineage>
        <taxon>Bacteria</taxon>
        <taxon>Pseudomonadati</taxon>
        <taxon>Pseudomonadota</taxon>
        <taxon>Alphaproteobacteria</taxon>
        <taxon>Rhodobacterales</taxon>
        <taxon>Roseobacteraceae</taxon>
    </lineage>
</organism>
<gene>
    <name evidence="1" type="ORF">SAMN04488036_101701</name>
</gene>
<evidence type="ECO:0000313" key="1">
    <source>
        <dbReference type="EMBL" id="SFK61845.1"/>
    </source>
</evidence>
<sequence>MDTFDRETLGADRLNGALVLERMEDYWNGLRRGNTVPYRSEVDPRAVQQMLRHAFILERLAPGVGKLRVSCGVLTDIQGMDMRGMPIAAIITEDSREEFREILEQVFSGPATARIDLTTTRGFRSRGKRASLLLMPLRSDTGEINRILGAITVDGDGRKAPTRFDLAESLIREVHVDDDGLAERLSVRPVTLADRQNAMMPEDIRANTVPTKHAHLRLVVSDT</sequence>
<protein>
    <submittedName>
        <fullName evidence="1">PAS domain-containing protein</fullName>
    </submittedName>
</protein>
<name>A0A1I4AZA0_9RHOB</name>